<accession>A0A1M4Z136</accession>
<dbReference type="AlphaFoldDB" id="A0A1M4Z136"/>
<dbReference type="PANTHER" id="PTHR12250">
    <property type="entry name" value="PHOSPHATIDYLINOSITOL GLYCAN, CLASS N"/>
    <property type="match status" value="1"/>
</dbReference>
<protein>
    <submittedName>
        <fullName evidence="2">Type I phosphodiesterase / nucleotide pyrophosphatase</fullName>
    </submittedName>
</protein>
<sequence>MPQYIKLTLLLYILILNSTISLFKFTFYDITTNSKPTNKKVCLIIVDGLRLDAINNMPFIQNLIKNNDAKFAISVSDKPTISRAGYMRILTGAPTDISGISSNNQHIPSPVLSISDLAIKHNLKTALCGYFWIDELFPFSFHYKKTYFIRDGTTFIDAVSIVNSFKPDFLIVHPMSVDNAGHSFGGSSMQYKNTASKIDLEIYKLYKQLSKYNYDIIITSDHGHQDFGGHTKYEENTFLTPFVFISKNTNIKLTKSINQIDIAPTLCDLLGIPKTLYMTGNSLLDNQNITTIRNVHILNPNLPFEYNLNFSLFITNILLTIHLIIYFYFIRILLAKF</sequence>
<dbReference type="InterPro" id="IPR002591">
    <property type="entry name" value="Phosphodiest/P_Trfase"/>
</dbReference>
<dbReference type="Pfam" id="PF01663">
    <property type="entry name" value="Phosphodiest"/>
    <property type="match status" value="1"/>
</dbReference>
<organism evidence="2 3">
    <name type="scientific">Caloramator proteoclasticus DSM 10124</name>
    <dbReference type="NCBI Taxonomy" id="1121262"/>
    <lineage>
        <taxon>Bacteria</taxon>
        <taxon>Bacillati</taxon>
        <taxon>Bacillota</taxon>
        <taxon>Clostridia</taxon>
        <taxon>Eubacteriales</taxon>
        <taxon>Clostridiaceae</taxon>
        <taxon>Caloramator</taxon>
    </lineage>
</organism>
<dbReference type="InterPro" id="IPR007070">
    <property type="entry name" value="GPI_EtnP_transferase_1"/>
</dbReference>
<dbReference type="GO" id="GO:0006506">
    <property type="term" value="P:GPI anchor biosynthetic process"/>
    <property type="evidence" value="ECO:0007669"/>
    <property type="project" value="InterPro"/>
</dbReference>
<dbReference type="GO" id="GO:0016020">
    <property type="term" value="C:membrane"/>
    <property type="evidence" value="ECO:0007669"/>
    <property type="project" value="GOC"/>
</dbReference>
<evidence type="ECO:0000313" key="2">
    <source>
        <dbReference type="EMBL" id="SHF11452.1"/>
    </source>
</evidence>
<dbReference type="PANTHER" id="PTHR12250:SF0">
    <property type="entry name" value="GPI ETHANOLAMINE PHOSPHATE TRANSFERASE 1"/>
    <property type="match status" value="1"/>
</dbReference>
<gene>
    <name evidence="2" type="ORF">SAMN02746091_01803</name>
</gene>
<feature type="transmembrane region" description="Helical" evidence="1">
    <location>
        <begin position="310"/>
        <end position="334"/>
    </location>
</feature>
<keyword evidence="1" id="KW-0812">Transmembrane</keyword>
<evidence type="ECO:0000256" key="1">
    <source>
        <dbReference type="SAM" id="Phobius"/>
    </source>
</evidence>
<keyword evidence="1" id="KW-1133">Transmembrane helix</keyword>
<dbReference type="Gene3D" id="3.40.720.10">
    <property type="entry name" value="Alkaline Phosphatase, subunit A"/>
    <property type="match status" value="2"/>
</dbReference>
<feature type="transmembrane region" description="Helical" evidence="1">
    <location>
        <begin position="7"/>
        <end position="28"/>
    </location>
</feature>
<proteinExistence type="predicted"/>
<dbReference type="GO" id="GO:0051377">
    <property type="term" value="F:mannose-ethanolamine phosphotransferase activity"/>
    <property type="evidence" value="ECO:0007669"/>
    <property type="project" value="InterPro"/>
</dbReference>
<dbReference type="EMBL" id="FQVG01000035">
    <property type="protein sequence ID" value="SHF11452.1"/>
    <property type="molecule type" value="Genomic_DNA"/>
</dbReference>
<evidence type="ECO:0000313" key="3">
    <source>
        <dbReference type="Proteomes" id="UP000184423"/>
    </source>
</evidence>
<keyword evidence="3" id="KW-1185">Reference proteome</keyword>
<dbReference type="InterPro" id="IPR017850">
    <property type="entry name" value="Alkaline_phosphatase_core_sf"/>
</dbReference>
<dbReference type="RefSeq" id="WP_073249148.1">
    <property type="nucleotide sequence ID" value="NZ_FQVG01000035.1"/>
</dbReference>
<dbReference type="SUPFAM" id="SSF53649">
    <property type="entry name" value="Alkaline phosphatase-like"/>
    <property type="match status" value="1"/>
</dbReference>
<name>A0A1M4Z136_9CLOT</name>
<reference evidence="3" key="1">
    <citation type="submission" date="2016-11" db="EMBL/GenBank/DDBJ databases">
        <authorList>
            <person name="Varghese N."/>
            <person name="Submissions S."/>
        </authorList>
    </citation>
    <scope>NUCLEOTIDE SEQUENCE [LARGE SCALE GENOMIC DNA]</scope>
    <source>
        <strain evidence="3">DSM 10124</strain>
    </source>
</reference>
<dbReference type="Proteomes" id="UP000184423">
    <property type="component" value="Unassembled WGS sequence"/>
</dbReference>
<keyword evidence="1" id="KW-0472">Membrane</keyword>